<organism evidence="2 3">
    <name type="scientific">Paracoccus aestuarii</name>
    <dbReference type="NCBI Taxonomy" id="453842"/>
    <lineage>
        <taxon>Bacteria</taxon>
        <taxon>Pseudomonadati</taxon>
        <taxon>Pseudomonadota</taxon>
        <taxon>Alphaproteobacteria</taxon>
        <taxon>Rhodobacterales</taxon>
        <taxon>Paracoccaceae</taxon>
        <taxon>Paracoccus</taxon>
    </lineage>
</organism>
<keyword evidence="3" id="KW-1185">Reference proteome</keyword>
<feature type="transmembrane region" description="Helical" evidence="1">
    <location>
        <begin position="20"/>
        <end position="38"/>
    </location>
</feature>
<dbReference type="EMBL" id="QZEV01000005">
    <property type="protein sequence ID" value="RJL06900.1"/>
    <property type="molecule type" value="Genomic_DNA"/>
</dbReference>
<reference evidence="2 3" key="1">
    <citation type="submission" date="2018-09" db="EMBL/GenBank/DDBJ databases">
        <title>Paracoccus onubensis nov. sp. a moderate halophilic bacterium isolated from Gruta de las Maravillas (Aracena, Spain).</title>
        <authorList>
            <person name="Jurado V."/>
            <person name="Gutierrez-Patricio S."/>
            <person name="Gonzalez-Pimentel J.L."/>
            <person name="Laiz L."/>
            <person name="Saiz-Jimenez C."/>
        </authorList>
    </citation>
    <scope>NUCLEOTIDE SEQUENCE [LARGE SCALE GENOMIC DNA]</scope>
    <source>
        <strain evidence="2 3">DSM 19484</strain>
    </source>
</reference>
<keyword evidence="1" id="KW-0812">Transmembrane</keyword>
<proteinExistence type="predicted"/>
<name>A0A419A1L0_9RHOB</name>
<dbReference type="RefSeq" id="WP_119885051.1">
    <property type="nucleotide sequence ID" value="NZ_CP067169.1"/>
</dbReference>
<keyword evidence="1" id="KW-1133">Transmembrane helix</keyword>
<accession>A0A419A1L0</accession>
<gene>
    <name evidence="2" type="ORF">D3P06_02595</name>
</gene>
<feature type="transmembrane region" description="Helical" evidence="1">
    <location>
        <begin position="87"/>
        <end position="112"/>
    </location>
</feature>
<dbReference type="OrthoDB" id="8402446at2"/>
<sequence length="191" mass="21540">MSRILIPLQAVDRWPRWLRLIALLMFFIPFLPVLNQMARWSSLPVPGERELKVLPQMVGAAVYLIVMLPVIMAGLEKQPPKSEARRVFLGVALPVFLIVMSWQSGAAGWPFLDALIRGRPVEATYVIREVTLGGNRECRNSVRFVGLPILWDRVCWVSPDVLRELQPGMSVTVTGRGTRSWLITSGDLRLP</sequence>
<protein>
    <submittedName>
        <fullName evidence="2">Uncharacterized protein</fullName>
    </submittedName>
</protein>
<dbReference type="AlphaFoldDB" id="A0A419A1L0"/>
<dbReference type="Proteomes" id="UP000285530">
    <property type="component" value="Unassembled WGS sequence"/>
</dbReference>
<evidence type="ECO:0000313" key="2">
    <source>
        <dbReference type="EMBL" id="RJL06900.1"/>
    </source>
</evidence>
<comment type="caution">
    <text evidence="2">The sequence shown here is derived from an EMBL/GenBank/DDBJ whole genome shotgun (WGS) entry which is preliminary data.</text>
</comment>
<feature type="transmembrane region" description="Helical" evidence="1">
    <location>
        <begin position="58"/>
        <end position="75"/>
    </location>
</feature>
<evidence type="ECO:0000313" key="3">
    <source>
        <dbReference type="Proteomes" id="UP000285530"/>
    </source>
</evidence>
<evidence type="ECO:0000256" key="1">
    <source>
        <dbReference type="SAM" id="Phobius"/>
    </source>
</evidence>
<keyword evidence="1" id="KW-0472">Membrane</keyword>